<protein>
    <submittedName>
        <fullName evidence="4">Diacetyl reductase [(S)-acetoin forming]</fullName>
        <ecNumber evidence="4">1.1.1.304</ecNumber>
    </submittedName>
</protein>
<gene>
    <name evidence="4" type="primary">budC</name>
    <name evidence="4" type="ORF">PbB2_01716</name>
</gene>
<dbReference type="PRINTS" id="PR00080">
    <property type="entry name" value="SDRFAMILY"/>
</dbReference>
<keyword evidence="5" id="KW-1185">Reference proteome</keyword>
<dbReference type="Proteomes" id="UP000245086">
    <property type="component" value="Unassembled WGS sequence"/>
</dbReference>
<accession>A0A2P2EAH6</accession>
<dbReference type="OrthoDB" id="9793825at2"/>
<dbReference type="RefSeq" id="WP_108984922.1">
    <property type="nucleotide sequence ID" value="NZ_BFBR01000005.1"/>
</dbReference>
<dbReference type="Gene3D" id="3.40.50.720">
    <property type="entry name" value="NAD(P)-binding Rossmann-like Domain"/>
    <property type="match status" value="1"/>
</dbReference>
<comment type="similarity">
    <text evidence="1 3">Belongs to the short-chain dehydrogenases/reductases (SDR) family.</text>
</comment>
<dbReference type="InterPro" id="IPR036291">
    <property type="entry name" value="NAD(P)-bd_dom_sf"/>
</dbReference>
<proteinExistence type="inferred from homology"/>
<dbReference type="EC" id="1.1.1.304" evidence="4"/>
<dbReference type="NCBIfam" id="NF006123">
    <property type="entry name" value="PRK08267.1"/>
    <property type="match status" value="1"/>
</dbReference>
<organism evidence="4 5">
    <name type="scientific">Candidatus Phycosocius bacilliformis</name>
    <dbReference type="NCBI Taxonomy" id="1445552"/>
    <lineage>
        <taxon>Bacteria</taxon>
        <taxon>Pseudomonadati</taxon>
        <taxon>Pseudomonadota</taxon>
        <taxon>Alphaproteobacteria</taxon>
        <taxon>Caulobacterales</taxon>
        <taxon>Caulobacterales incertae sedis</taxon>
        <taxon>Candidatus Phycosocius</taxon>
    </lineage>
</organism>
<dbReference type="PANTHER" id="PTHR43391">
    <property type="entry name" value="RETINOL DEHYDROGENASE-RELATED"/>
    <property type="match status" value="1"/>
</dbReference>
<evidence type="ECO:0000313" key="5">
    <source>
        <dbReference type="Proteomes" id="UP000245086"/>
    </source>
</evidence>
<dbReference type="GO" id="GO:0052588">
    <property type="term" value="F:diacetyl reductase ((S)-acetoin forming) (NAD+) activity"/>
    <property type="evidence" value="ECO:0007669"/>
    <property type="project" value="UniProtKB-EC"/>
</dbReference>
<comment type="caution">
    <text evidence="4">The sequence shown here is derived from an EMBL/GenBank/DDBJ whole genome shotgun (WGS) entry which is preliminary data.</text>
</comment>
<dbReference type="PANTHER" id="PTHR43391:SF82">
    <property type="entry name" value="OXIDOREDUCTASE SADH-RELATED"/>
    <property type="match status" value="1"/>
</dbReference>
<dbReference type="Pfam" id="PF00106">
    <property type="entry name" value="adh_short"/>
    <property type="match status" value="1"/>
</dbReference>
<evidence type="ECO:0000256" key="2">
    <source>
        <dbReference type="ARBA" id="ARBA00023002"/>
    </source>
</evidence>
<dbReference type="InterPro" id="IPR002347">
    <property type="entry name" value="SDR_fam"/>
</dbReference>
<dbReference type="EMBL" id="BFBR01000005">
    <property type="protein sequence ID" value="GBF58045.1"/>
    <property type="molecule type" value="Genomic_DNA"/>
</dbReference>
<evidence type="ECO:0000256" key="3">
    <source>
        <dbReference type="RuleBase" id="RU000363"/>
    </source>
</evidence>
<reference evidence="4 5" key="1">
    <citation type="journal article" date="2018" name="Genome Announc.">
        <title>Draft Genome Sequence of "Candidatus Phycosocius bacilliformis," an Alphaproteobacterial Ectosymbiont of the Hydrocarbon-Producing Green Alga Botryococcus braunii.</title>
        <authorList>
            <person name="Tanabe Y."/>
            <person name="Yamaguchi H."/>
            <person name="Watanabe M.M."/>
        </authorList>
    </citation>
    <scope>NUCLEOTIDE SEQUENCE [LARGE SCALE GENOMIC DNA]</scope>
    <source>
        <strain evidence="4 5">BOTRYCO-2</strain>
    </source>
</reference>
<name>A0A2P2EAH6_9PROT</name>
<dbReference type="PRINTS" id="PR00081">
    <property type="entry name" value="GDHRDH"/>
</dbReference>
<evidence type="ECO:0000313" key="4">
    <source>
        <dbReference type="EMBL" id="GBF58045.1"/>
    </source>
</evidence>
<keyword evidence="2 4" id="KW-0560">Oxidoreductase</keyword>
<sequence>MSESRGRKTIFITGAGSGIGRATALHFAQRGWYCGLYDVNAAGLAETAAHMPVDSFCTGTFDVRDRHGWSNAVSQFGDATGGRMHVLFNNAGIGKHGWYEDIDQDSADLVVDVNLKGVMNGVYAALPLLETTPGARIINTSSTAGLIGAPKLAVYTATKFAVRGLSEALDVEFSRKNIRVIALCPWFVDTPILDMVETQGSNSRERPAMKGIEIYPVEMAAARTWDAVHGDDVIVKVGKAAERAHFMSRFLPKFLAKQMRKSVLIDPN</sequence>
<dbReference type="AlphaFoldDB" id="A0A2P2EAH6"/>
<evidence type="ECO:0000256" key="1">
    <source>
        <dbReference type="ARBA" id="ARBA00006484"/>
    </source>
</evidence>
<dbReference type="SUPFAM" id="SSF51735">
    <property type="entry name" value="NAD(P)-binding Rossmann-fold domains"/>
    <property type="match status" value="1"/>
</dbReference>